<dbReference type="GO" id="GO:0006355">
    <property type="term" value="P:regulation of DNA-templated transcription"/>
    <property type="evidence" value="ECO:0007669"/>
    <property type="project" value="InterPro"/>
</dbReference>
<name>A0A410WXV6_9BACL</name>
<feature type="domain" description="HTH luxR-type" evidence="4">
    <location>
        <begin position="141"/>
        <end position="206"/>
    </location>
</feature>
<dbReference type="GeneID" id="95376353"/>
<dbReference type="PANTHER" id="PTHR43214">
    <property type="entry name" value="TWO-COMPONENT RESPONSE REGULATOR"/>
    <property type="match status" value="1"/>
</dbReference>
<dbReference type="Proteomes" id="UP000288943">
    <property type="component" value="Chromosome"/>
</dbReference>
<dbReference type="AlphaFoldDB" id="A0A410WXV6"/>
<organism evidence="6 7">
    <name type="scientific">Paenibacillus chitinolyticus</name>
    <dbReference type="NCBI Taxonomy" id="79263"/>
    <lineage>
        <taxon>Bacteria</taxon>
        <taxon>Bacillati</taxon>
        <taxon>Bacillota</taxon>
        <taxon>Bacilli</taxon>
        <taxon>Bacillales</taxon>
        <taxon>Paenibacillaceae</taxon>
        <taxon>Paenibacillus</taxon>
    </lineage>
</organism>
<dbReference type="Proteomes" id="UP001527202">
    <property type="component" value="Unassembled WGS sequence"/>
</dbReference>
<evidence type="ECO:0000256" key="1">
    <source>
        <dbReference type="ARBA" id="ARBA00023015"/>
    </source>
</evidence>
<evidence type="ECO:0000256" key="3">
    <source>
        <dbReference type="ARBA" id="ARBA00023163"/>
    </source>
</evidence>
<keyword evidence="8" id="KW-1185">Reference proteome</keyword>
<dbReference type="Gene3D" id="3.40.50.2300">
    <property type="match status" value="1"/>
</dbReference>
<dbReference type="InterPro" id="IPR016032">
    <property type="entry name" value="Sig_transdc_resp-reg_C-effctor"/>
</dbReference>
<dbReference type="OrthoDB" id="9801841at2"/>
<gene>
    <name evidence="5" type="ORF">M5X16_21040</name>
    <name evidence="6" type="ORF">PC41400_16210</name>
</gene>
<evidence type="ECO:0000313" key="5">
    <source>
        <dbReference type="EMBL" id="MCY9598239.1"/>
    </source>
</evidence>
<evidence type="ECO:0000256" key="2">
    <source>
        <dbReference type="ARBA" id="ARBA00023125"/>
    </source>
</evidence>
<dbReference type="EMBL" id="JAMDMJ010000029">
    <property type="protein sequence ID" value="MCY9598239.1"/>
    <property type="molecule type" value="Genomic_DNA"/>
</dbReference>
<dbReference type="PROSITE" id="PS50043">
    <property type="entry name" value="HTH_LUXR_2"/>
    <property type="match status" value="1"/>
</dbReference>
<dbReference type="SUPFAM" id="SSF52172">
    <property type="entry name" value="CheY-like"/>
    <property type="match status" value="1"/>
</dbReference>
<dbReference type="RefSeq" id="WP_042225924.1">
    <property type="nucleotide sequence ID" value="NZ_CP026520.1"/>
</dbReference>
<evidence type="ECO:0000313" key="7">
    <source>
        <dbReference type="Proteomes" id="UP000288943"/>
    </source>
</evidence>
<keyword evidence="3" id="KW-0804">Transcription</keyword>
<reference evidence="5 8" key="2">
    <citation type="submission" date="2022-05" db="EMBL/GenBank/DDBJ databases">
        <title>Genome Sequencing of Bee-Associated Microbes.</title>
        <authorList>
            <person name="Dunlap C."/>
        </authorList>
    </citation>
    <scope>NUCLEOTIDE SEQUENCE [LARGE SCALE GENOMIC DNA]</scope>
    <source>
        <strain evidence="5 8">NRRL B-23120</strain>
    </source>
</reference>
<dbReference type="Pfam" id="PF00196">
    <property type="entry name" value="GerE"/>
    <property type="match status" value="1"/>
</dbReference>
<evidence type="ECO:0000313" key="8">
    <source>
        <dbReference type="Proteomes" id="UP001527202"/>
    </source>
</evidence>
<dbReference type="InterPro" id="IPR000792">
    <property type="entry name" value="Tscrpt_reg_LuxR_C"/>
</dbReference>
<dbReference type="SMART" id="SM00421">
    <property type="entry name" value="HTH_LUXR"/>
    <property type="match status" value="1"/>
</dbReference>
<keyword evidence="1" id="KW-0805">Transcription regulation</keyword>
<dbReference type="KEGG" id="pchi:PC41400_16210"/>
<reference evidence="6 7" key="1">
    <citation type="submission" date="2018-01" db="EMBL/GenBank/DDBJ databases">
        <title>The whole genome sequencing and assembly of Paenibacillus chitinolyticus KCCM 41400 strain.</title>
        <authorList>
            <person name="Kim J.-Y."/>
            <person name="Park M.-K."/>
            <person name="Lee Y.-J."/>
            <person name="Yi H."/>
            <person name="Bahn Y.-S."/>
            <person name="Kim J.F."/>
            <person name="Lee D.-W."/>
        </authorList>
    </citation>
    <scope>NUCLEOTIDE SEQUENCE [LARGE SCALE GENOMIC DNA]</scope>
    <source>
        <strain evidence="6 7">KCCM 41400</strain>
    </source>
</reference>
<evidence type="ECO:0000313" key="6">
    <source>
        <dbReference type="EMBL" id="QAV19137.1"/>
    </source>
</evidence>
<sequence length="206" mass="23585">MREKNKPIHVFIVDNSSGKNPAIADYLSQSDQFQIAGIETGMKSASFTHLGVLPEPFVVVMLMSDSPHCDILWIKKMKKTYADLRIIVLSEYNYVLFFHTLMEAGVNNILNMDTKPEQVAQVIECTLDGHFFLPYSFYHMLNHISSVFTEVEIQTLELIALDYTNAQMAKELNVTIRTVESRLTKIYDKLEVSSRRGAVKKIMQMK</sequence>
<protein>
    <submittedName>
        <fullName evidence="6">DNA-binding response regulator</fullName>
    </submittedName>
    <submittedName>
        <fullName evidence="5">LuxR C-terminal-related transcriptional regulator</fullName>
    </submittedName>
</protein>
<keyword evidence="2 6" id="KW-0238">DNA-binding</keyword>
<evidence type="ECO:0000259" key="4">
    <source>
        <dbReference type="PROSITE" id="PS50043"/>
    </source>
</evidence>
<dbReference type="InterPro" id="IPR011006">
    <property type="entry name" value="CheY-like_superfamily"/>
</dbReference>
<dbReference type="PANTHER" id="PTHR43214:SF37">
    <property type="entry name" value="TRANSCRIPTIONAL REGULATORY PROTEIN YDFI"/>
    <property type="match status" value="1"/>
</dbReference>
<proteinExistence type="predicted"/>
<accession>A0A410WXV6</accession>
<dbReference type="InterPro" id="IPR039420">
    <property type="entry name" value="WalR-like"/>
</dbReference>
<dbReference type="SUPFAM" id="SSF46894">
    <property type="entry name" value="C-terminal effector domain of the bipartite response regulators"/>
    <property type="match status" value="1"/>
</dbReference>
<dbReference type="GO" id="GO:0003677">
    <property type="term" value="F:DNA binding"/>
    <property type="evidence" value="ECO:0007669"/>
    <property type="project" value="UniProtKB-KW"/>
</dbReference>
<dbReference type="EMBL" id="CP026520">
    <property type="protein sequence ID" value="QAV19137.1"/>
    <property type="molecule type" value="Genomic_DNA"/>
</dbReference>